<evidence type="ECO:0000256" key="1">
    <source>
        <dbReference type="SAM" id="Phobius"/>
    </source>
</evidence>
<evidence type="ECO:0000313" key="4">
    <source>
        <dbReference type="Proteomes" id="UP000324022"/>
    </source>
</evidence>
<dbReference type="PROSITE" id="PS51257">
    <property type="entry name" value="PROKAR_LIPOPROTEIN"/>
    <property type="match status" value="1"/>
</dbReference>
<feature type="chain" id="PRO_5022939898" description="Protein BIG1" evidence="2">
    <location>
        <begin position="20"/>
        <end position="281"/>
    </location>
</feature>
<dbReference type="AlphaFoldDB" id="A0A5C3DS03"/>
<evidence type="ECO:0008006" key="5">
    <source>
        <dbReference type="Google" id="ProtNLM"/>
    </source>
</evidence>
<keyword evidence="1" id="KW-1133">Transmembrane helix</keyword>
<feature type="transmembrane region" description="Helical" evidence="1">
    <location>
        <begin position="236"/>
        <end position="255"/>
    </location>
</feature>
<keyword evidence="2" id="KW-0732">Signal</keyword>
<protein>
    <recommendedName>
        <fullName evidence="5">Protein BIG1</fullName>
    </recommendedName>
</protein>
<sequence length="281" mass="30186">MRTTTAVASLLAAAACVSASSSTHPVLAFTSQQANSIQLQAPSDSDLATFVVSLFASGESSPACTLDAIAVVSADKLDRDTFASLRHSSSHSLKGRALDAPSQVTFNAAPESDIANSIAGNATQHCGYSMYRRTDLTPSQKVPDTYFDTKDDQIHFLEIKVDDLRKEESSLLQTLQSLDESHPRNLVIISQDSNGSGNNLHQHTKRQYVAPSSSNGNWTELTGGIFAKYQLFSTPLILTLILVGGVLLPIVYFAVSQLAQVQTPDQMGVRKDPISGDKKTQ</sequence>
<keyword evidence="1" id="KW-0472">Membrane</keyword>
<keyword evidence="1" id="KW-0812">Transmembrane</keyword>
<evidence type="ECO:0000256" key="2">
    <source>
        <dbReference type="SAM" id="SignalP"/>
    </source>
</evidence>
<keyword evidence="4" id="KW-1185">Reference proteome</keyword>
<organism evidence="3 4">
    <name type="scientific">Ustilago trichophora</name>
    <dbReference type="NCBI Taxonomy" id="86804"/>
    <lineage>
        <taxon>Eukaryota</taxon>
        <taxon>Fungi</taxon>
        <taxon>Dikarya</taxon>
        <taxon>Basidiomycota</taxon>
        <taxon>Ustilaginomycotina</taxon>
        <taxon>Ustilaginomycetes</taxon>
        <taxon>Ustilaginales</taxon>
        <taxon>Ustilaginaceae</taxon>
        <taxon>Ustilago</taxon>
    </lineage>
</organism>
<accession>A0A5C3DS03</accession>
<dbReference type="Proteomes" id="UP000324022">
    <property type="component" value="Unassembled WGS sequence"/>
</dbReference>
<dbReference type="EMBL" id="OOIN01000001">
    <property type="protein sequence ID" value="SPO19749.1"/>
    <property type="molecule type" value="Genomic_DNA"/>
</dbReference>
<dbReference type="OrthoDB" id="10029326at2759"/>
<gene>
    <name evidence="3" type="ORF">UTRI_00142_B</name>
</gene>
<proteinExistence type="predicted"/>
<evidence type="ECO:0000313" key="3">
    <source>
        <dbReference type="EMBL" id="SPO19749.1"/>
    </source>
</evidence>
<name>A0A5C3DS03_9BASI</name>
<reference evidence="3 4" key="1">
    <citation type="submission" date="2018-03" db="EMBL/GenBank/DDBJ databases">
        <authorList>
            <person name="Guldener U."/>
        </authorList>
    </citation>
    <scope>NUCLEOTIDE SEQUENCE [LARGE SCALE GENOMIC DNA]</scope>
    <source>
        <strain evidence="3 4">NBRC100155</strain>
    </source>
</reference>
<feature type="signal peptide" evidence="2">
    <location>
        <begin position="1"/>
        <end position="19"/>
    </location>
</feature>